<evidence type="ECO:0000256" key="3">
    <source>
        <dbReference type="ARBA" id="ARBA00022801"/>
    </source>
</evidence>
<evidence type="ECO:0000256" key="5">
    <source>
        <dbReference type="PROSITE-ProRule" id="PRU01240"/>
    </source>
</evidence>
<dbReference type="NCBIfam" id="NF012200">
    <property type="entry name" value="choice_anch_D"/>
    <property type="match status" value="1"/>
</dbReference>
<dbReference type="SUPFAM" id="SSF52743">
    <property type="entry name" value="Subtilisin-like"/>
    <property type="match status" value="1"/>
</dbReference>
<dbReference type="PROSITE" id="PS00137">
    <property type="entry name" value="SUBTILASE_HIS"/>
    <property type="match status" value="1"/>
</dbReference>
<name>A5G5W4_GEOUR</name>
<organism evidence="9 10">
    <name type="scientific">Geotalea uraniireducens (strain Rf4)</name>
    <name type="common">Geobacter uraniireducens</name>
    <dbReference type="NCBI Taxonomy" id="351605"/>
    <lineage>
        <taxon>Bacteria</taxon>
        <taxon>Pseudomonadati</taxon>
        <taxon>Thermodesulfobacteriota</taxon>
        <taxon>Desulfuromonadia</taxon>
        <taxon>Geobacterales</taxon>
        <taxon>Geobacteraceae</taxon>
        <taxon>Geotalea</taxon>
    </lineage>
</organism>
<dbReference type="Proteomes" id="UP000006695">
    <property type="component" value="Chromosome"/>
</dbReference>
<dbReference type="PROSITE" id="PS51892">
    <property type="entry name" value="SUBTILASE"/>
    <property type="match status" value="1"/>
</dbReference>
<feature type="signal peptide" evidence="6">
    <location>
        <begin position="1"/>
        <end position="32"/>
    </location>
</feature>
<feature type="domain" description="Peptidase S8/S53" evidence="7">
    <location>
        <begin position="182"/>
        <end position="430"/>
    </location>
</feature>
<dbReference type="InterPro" id="IPR013783">
    <property type="entry name" value="Ig-like_fold"/>
</dbReference>
<dbReference type="InterPro" id="IPR015500">
    <property type="entry name" value="Peptidase_S8_subtilisin-rel"/>
</dbReference>
<feature type="active site" description="Charge relay system" evidence="5">
    <location>
        <position position="191"/>
    </location>
</feature>
<dbReference type="Pfam" id="PF18998">
    <property type="entry name" value="Flg_new_2"/>
    <property type="match status" value="1"/>
</dbReference>
<evidence type="ECO:0000259" key="8">
    <source>
        <dbReference type="Pfam" id="PF18998"/>
    </source>
</evidence>
<dbReference type="Gene3D" id="3.40.50.200">
    <property type="entry name" value="Peptidase S8/S53 domain"/>
    <property type="match status" value="1"/>
</dbReference>
<dbReference type="Gene3D" id="2.60.40.10">
    <property type="entry name" value="Immunoglobulins"/>
    <property type="match status" value="1"/>
</dbReference>
<dbReference type="STRING" id="351605.Gura_3010"/>
<proteinExistence type="inferred from homology"/>
<reference evidence="9 10" key="1">
    <citation type="submission" date="2007-05" db="EMBL/GenBank/DDBJ databases">
        <title>Complete sequence of Geobacter uraniireducens Rf4.</title>
        <authorList>
            <consortium name="US DOE Joint Genome Institute"/>
            <person name="Copeland A."/>
            <person name="Lucas S."/>
            <person name="Lapidus A."/>
            <person name="Barry K."/>
            <person name="Detter J.C."/>
            <person name="Glavina del Rio T."/>
            <person name="Hammon N."/>
            <person name="Israni S."/>
            <person name="Dalin E."/>
            <person name="Tice H."/>
            <person name="Pitluck S."/>
            <person name="Chertkov O."/>
            <person name="Brettin T."/>
            <person name="Bruce D."/>
            <person name="Han C."/>
            <person name="Schmutz J."/>
            <person name="Larimer F."/>
            <person name="Land M."/>
            <person name="Hauser L."/>
            <person name="Kyrpides N."/>
            <person name="Mikhailova N."/>
            <person name="Shelobolina E."/>
            <person name="Aklujkar M."/>
            <person name="Lovley D."/>
            <person name="Richardson P."/>
        </authorList>
    </citation>
    <scope>NUCLEOTIDE SEQUENCE [LARGE SCALE GENOMIC DNA]</scope>
    <source>
        <strain evidence="9 10">Rf4</strain>
    </source>
</reference>
<keyword evidence="6" id="KW-0732">Signal</keyword>
<dbReference type="PRINTS" id="PR00723">
    <property type="entry name" value="SUBTILISIN"/>
</dbReference>
<keyword evidence="10" id="KW-1185">Reference proteome</keyword>
<dbReference type="RefSeq" id="WP_011939851.1">
    <property type="nucleotide sequence ID" value="NC_009483.1"/>
</dbReference>
<dbReference type="OrthoDB" id="5392553at2"/>
<keyword evidence="4 5" id="KW-0720">Serine protease</keyword>
<evidence type="ECO:0000256" key="1">
    <source>
        <dbReference type="ARBA" id="ARBA00011073"/>
    </source>
</evidence>
<feature type="chain" id="PRO_5002683332" evidence="6">
    <location>
        <begin position="33"/>
        <end position="726"/>
    </location>
</feature>
<dbReference type="Pfam" id="PF00082">
    <property type="entry name" value="Peptidase_S8"/>
    <property type="match status" value="1"/>
</dbReference>
<dbReference type="InterPro" id="IPR044060">
    <property type="entry name" value="Bacterial_rp_domain"/>
</dbReference>
<sequence>MGSLRGSKKFHMTVRVATFLAVLGVSVHASLAATDSYAINSRQQFIDRGKLHAGVKNRVEQTGEADIILVLNDIDVISMADRIKERLEIRNDSPEITAEKSRLFTNKKKQALTALSPAHYQLLQDYDQLPVMHLKVDAEALDALLQLDEVVLVNEDRAFVPHLSASLPLIGALEAHAAGATGSGTSVAVLDTGVNYTLAAFGSCTAPGIPAGCKVAYTQDFAADDGSLDDNGHGTNVSGIIVGVAPDTKIIGLDVFRTDGYAYDSDLLAALNWVLANRTTYNIAAVNMSLGGGKYTSGCPTDSLASAINNLKSAGVVSAISSGNDGYTNAISSPACIPAAVSVGAVYDANVGSRNWTVCSDLTTTADKVTCFSNSASFLTILAPGALISAANITMAGTSQASPHVSGAVALIRGQHASLTATEIVNKLSSTGVSVTYNSITKPRLNVAAALRFPQIATQPASVAFGYLLIGTGEPAQTFTITNTGALDLSVGTIALTGAVADFVMQSDYCSGQTLTPAASCSVSVKFSPQSAGFKTAALSIPSNDPDQPSLALPLSGTAGMSYTLTTAKAGSGTITSAPAGISCGGDCTELYPQGAAVTLTALPDPGWVFAGWSGSGCSNGPCVVTLNGDFSITALFSLLQPVKLSSVSGSGYPTIQSAYDAAAQVDAIQILAQTFTENIFLNRPVSVILTGGYDSTYTSPQGLTTINGTMTISDGTVTVANLVIL</sequence>
<evidence type="ECO:0000259" key="7">
    <source>
        <dbReference type="Pfam" id="PF00082"/>
    </source>
</evidence>
<evidence type="ECO:0000256" key="4">
    <source>
        <dbReference type="ARBA" id="ARBA00022825"/>
    </source>
</evidence>
<accession>A5G5W4</accession>
<dbReference type="KEGG" id="gur:Gura_3010"/>
<evidence type="ECO:0000256" key="2">
    <source>
        <dbReference type="ARBA" id="ARBA00022670"/>
    </source>
</evidence>
<dbReference type="HOGENOM" id="CLU_358942_0_0_7"/>
<feature type="active site" description="Charge relay system" evidence="5">
    <location>
        <position position="399"/>
    </location>
</feature>
<dbReference type="GO" id="GO:0006508">
    <property type="term" value="P:proteolysis"/>
    <property type="evidence" value="ECO:0007669"/>
    <property type="project" value="UniProtKB-KW"/>
</dbReference>
<dbReference type="PROSITE" id="PS00138">
    <property type="entry name" value="SUBTILASE_SER"/>
    <property type="match status" value="1"/>
</dbReference>
<feature type="domain" description="Bacterial repeat" evidence="8">
    <location>
        <begin position="563"/>
        <end position="638"/>
    </location>
</feature>
<dbReference type="AlphaFoldDB" id="A5G5W4"/>
<keyword evidence="2 5" id="KW-0645">Protease</keyword>
<dbReference type="EMBL" id="CP000698">
    <property type="protein sequence ID" value="ABQ27182.1"/>
    <property type="molecule type" value="Genomic_DNA"/>
</dbReference>
<evidence type="ECO:0000256" key="6">
    <source>
        <dbReference type="SAM" id="SignalP"/>
    </source>
</evidence>
<gene>
    <name evidence="9" type="ordered locus">Gura_3010</name>
</gene>
<evidence type="ECO:0000313" key="9">
    <source>
        <dbReference type="EMBL" id="ABQ27182.1"/>
    </source>
</evidence>
<dbReference type="PANTHER" id="PTHR43806:SF11">
    <property type="entry name" value="CEREVISIN-RELATED"/>
    <property type="match status" value="1"/>
</dbReference>
<dbReference type="InterPro" id="IPR022398">
    <property type="entry name" value="Peptidase_S8_His-AS"/>
</dbReference>
<dbReference type="InterPro" id="IPR023828">
    <property type="entry name" value="Peptidase_S8_Ser-AS"/>
</dbReference>
<evidence type="ECO:0000313" key="10">
    <source>
        <dbReference type="Proteomes" id="UP000006695"/>
    </source>
</evidence>
<feature type="active site" description="Charge relay system" evidence="5">
    <location>
        <position position="233"/>
    </location>
</feature>
<keyword evidence="3 5" id="KW-0378">Hydrolase</keyword>
<comment type="similarity">
    <text evidence="1 5">Belongs to the peptidase S8 family.</text>
</comment>
<dbReference type="InterPro" id="IPR000209">
    <property type="entry name" value="Peptidase_S8/S53_dom"/>
</dbReference>
<protein>
    <submittedName>
        <fullName evidence="9">Peptidase S8 and S53, subtilisin, kexin, sedolisin</fullName>
    </submittedName>
</protein>
<dbReference type="PANTHER" id="PTHR43806">
    <property type="entry name" value="PEPTIDASE S8"/>
    <property type="match status" value="1"/>
</dbReference>
<dbReference type="GO" id="GO:0004252">
    <property type="term" value="F:serine-type endopeptidase activity"/>
    <property type="evidence" value="ECO:0007669"/>
    <property type="project" value="UniProtKB-UniRule"/>
</dbReference>
<dbReference type="InterPro" id="IPR050131">
    <property type="entry name" value="Peptidase_S8_subtilisin-like"/>
</dbReference>
<dbReference type="InterPro" id="IPR036852">
    <property type="entry name" value="Peptidase_S8/S53_dom_sf"/>
</dbReference>